<dbReference type="NCBIfam" id="TIGR00254">
    <property type="entry name" value="GGDEF"/>
    <property type="match status" value="1"/>
</dbReference>
<protein>
    <submittedName>
        <fullName evidence="4">Cyclic di-GMP phosphodiesterase Gmr</fullName>
        <ecNumber evidence="4">3.1.4.52</ecNumber>
    </submittedName>
</protein>
<name>A0A1J5QPE6_9ZZZZ</name>
<gene>
    <name evidence="4" type="primary">gmr_186</name>
    <name evidence="4" type="ORF">GALL_388910</name>
</gene>
<dbReference type="EC" id="3.1.4.52" evidence="4"/>
<evidence type="ECO:0000259" key="2">
    <source>
        <dbReference type="PROSITE" id="PS50883"/>
    </source>
</evidence>
<keyword evidence="4" id="KW-0378">Hydrolase</keyword>
<evidence type="ECO:0000259" key="1">
    <source>
        <dbReference type="PROSITE" id="PS50113"/>
    </source>
</evidence>
<dbReference type="SMART" id="SM00267">
    <property type="entry name" value="GGDEF"/>
    <property type="match status" value="1"/>
</dbReference>
<dbReference type="EMBL" id="MLJW01001226">
    <property type="protein sequence ID" value="OIQ79371.1"/>
    <property type="molecule type" value="Genomic_DNA"/>
</dbReference>
<feature type="domain" description="EAL" evidence="2">
    <location>
        <begin position="202"/>
        <end position="455"/>
    </location>
</feature>
<feature type="domain" description="PAC" evidence="1">
    <location>
        <begin position="1"/>
        <end position="23"/>
    </location>
</feature>
<proteinExistence type="predicted"/>
<dbReference type="CDD" id="cd01949">
    <property type="entry name" value="GGDEF"/>
    <property type="match status" value="1"/>
</dbReference>
<evidence type="ECO:0000259" key="3">
    <source>
        <dbReference type="PROSITE" id="PS50887"/>
    </source>
</evidence>
<dbReference type="PROSITE" id="PS50883">
    <property type="entry name" value="EAL"/>
    <property type="match status" value="1"/>
</dbReference>
<dbReference type="GO" id="GO:0071111">
    <property type="term" value="F:cyclic-guanylate-specific phosphodiesterase activity"/>
    <property type="evidence" value="ECO:0007669"/>
    <property type="project" value="UniProtKB-EC"/>
</dbReference>
<dbReference type="InterPro" id="IPR000160">
    <property type="entry name" value="GGDEF_dom"/>
</dbReference>
<dbReference type="SUPFAM" id="SSF55073">
    <property type="entry name" value="Nucleotide cyclase"/>
    <property type="match status" value="1"/>
</dbReference>
<dbReference type="Pfam" id="PF00563">
    <property type="entry name" value="EAL"/>
    <property type="match status" value="1"/>
</dbReference>
<dbReference type="PANTHER" id="PTHR44757">
    <property type="entry name" value="DIGUANYLATE CYCLASE DGCP"/>
    <property type="match status" value="1"/>
</dbReference>
<accession>A0A1J5QPE6</accession>
<dbReference type="Gene3D" id="3.20.20.450">
    <property type="entry name" value="EAL domain"/>
    <property type="match status" value="1"/>
</dbReference>
<dbReference type="PROSITE" id="PS50113">
    <property type="entry name" value="PAC"/>
    <property type="match status" value="1"/>
</dbReference>
<dbReference type="AlphaFoldDB" id="A0A1J5QPE6"/>
<reference evidence="4" key="1">
    <citation type="submission" date="2016-10" db="EMBL/GenBank/DDBJ databases">
        <title>Sequence of Gallionella enrichment culture.</title>
        <authorList>
            <person name="Poehlein A."/>
            <person name="Muehling M."/>
            <person name="Daniel R."/>
        </authorList>
    </citation>
    <scope>NUCLEOTIDE SEQUENCE</scope>
</reference>
<organism evidence="4">
    <name type="scientific">mine drainage metagenome</name>
    <dbReference type="NCBI Taxonomy" id="410659"/>
    <lineage>
        <taxon>unclassified sequences</taxon>
        <taxon>metagenomes</taxon>
        <taxon>ecological metagenomes</taxon>
    </lineage>
</organism>
<feature type="domain" description="GGDEF" evidence="3">
    <location>
        <begin position="55"/>
        <end position="193"/>
    </location>
</feature>
<dbReference type="InterPro" id="IPR000700">
    <property type="entry name" value="PAS-assoc_C"/>
</dbReference>
<dbReference type="CDD" id="cd01948">
    <property type="entry name" value="EAL"/>
    <property type="match status" value="1"/>
</dbReference>
<dbReference type="InterPro" id="IPR035919">
    <property type="entry name" value="EAL_sf"/>
</dbReference>
<dbReference type="InterPro" id="IPR043128">
    <property type="entry name" value="Rev_trsase/Diguanyl_cyclase"/>
</dbReference>
<dbReference type="InterPro" id="IPR052155">
    <property type="entry name" value="Biofilm_reg_signaling"/>
</dbReference>
<dbReference type="SMART" id="SM00052">
    <property type="entry name" value="EAL"/>
    <property type="match status" value="1"/>
</dbReference>
<dbReference type="PANTHER" id="PTHR44757:SF2">
    <property type="entry name" value="BIOFILM ARCHITECTURE MAINTENANCE PROTEIN MBAA"/>
    <property type="match status" value="1"/>
</dbReference>
<dbReference type="Gene3D" id="3.30.70.270">
    <property type="match status" value="1"/>
</dbReference>
<evidence type="ECO:0000313" key="4">
    <source>
        <dbReference type="EMBL" id="OIQ79371.1"/>
    </source>
</evidence>
<sequence length="462" mass="51677">MTHYVGLSLDITLRKEAEEKIHQLAFYDPLTKLPNRRLMQDRLQQALGSSMRHKNHGAILFIDLDNFKLLNDTRGHDMGDLLLIEAAKRLQDIVRGTDTVARLGGDEFIAILGDLSEDAQQSAAAARDVGEKVLASMSQPFCLQGLECHSSASIGISLFRGDEISMDDLLKHADAAMYQAKISGHNTLRFFDPAMQTELEMRAALMDDLRQALPRQQLRLFYQIQVNEQGVVGAEALLRWQHPERGLVSPMAFIPLAEETGLIVPIGAWVLQTACAQLRAWQDDPLTRHLRLAVNISARQFRQPNLVEQVFEVLRKTGVDPVKLEFELTESLMLDNIADGIVKMQALRDAGIRFSLDDFGTGQSSLSYLKRLPLDQIKIDQSFVRDITTDPNNAAIVRTIIGMAKNLGLSVIAEGVETEQQRDFLDRNGCNAYQGYLFGKPVPIEDFQIQYVRPSSCNQCCG</sequence>
<dbReference type="SUPFAM" id="SSF141868">
    <property type="entry name" value="EAL domain-like"/>
    <property type="match status" value="1"/>
</dbReference>
<dbReference type="FunFam" id="3.20.20.450:FF:000001">
    <property type="entry name" value="Cyclic di-GMP phosphodiesterase yahA"/>
    <property type="match status" value="1"/>
</dbReference>
<dbReference type="InterPro" id="IPR029787">
    <property type="entry name" value="Nucleotide_cyclase"/>
</dbReference>
<dbReference type="InterPro" id="IPR001633">
    <property type="entry name" value="EAL_dom"/>
</dbReference>
<dbReference type="PROSITE" id="PS50887">
    <property type="entry name" value="GGDEF"/>
    <property type="match status" value="1"/>
</dbReference>
<comment type="caution">
    <text evidence="4">The sequence shown here is derived from an EMBL/GenBank/DDBJ whole genome shotgun (WGS) entry which is preliminary data.</text>
</comment>
<dbReference type="Pfam" id="PF00990">
    <property type="entry name" value="GGDEF"/>
    <property type="match status" value="1"/>
</dbReference>